<evidence type="ECO:0000313" key="3">
    <source>
        <dbReference type="Proteomes" id="UP001165082"/>
    </source>
</evidence>
<name>A0A9W7EE83_9STRA</name>
<keyword evidence="3" id="KW-1185">Reference proteome</keyword>
<gene>
    <name evidence="2" type="ORF">TrRE_jg10123</name>
</gene>
<accession>A0A9W7EE83</accession>
<dbReference type="AlphaFoldDB" id="A0A9W7EE83"/>
<dbReference type="OrthoDB" id="193132at2759"/>
<feature type="non-terminal residue" evidence="2">
    <location>
        <position position="1"/>
    </location>
</feature>
<protein>
    <submittedName>
        <fullName evidence="2">Uncharacterized protein</fullName>
    </submittedName>
</protein>
<reference evidence="2" key="1">
    <citation type="submission" date="2022-07" db="EMBL/GenBank/DDBJ databases">
        <title>Genome analysis of Parmales, a sister group of diatoms, reveals the evolutionary specialization of diatoms from phago-mixotrophs to photoautotrophs.</title>
        <authorList>
            <person name="Ban H."/>
            <person name="Sato S."/>
            <person name="Yoshikawa S."/>
            <person name="Kazumasa Y."/>
            <person name="Nakamura Y."/>
            <person name="Ichinomiya M."/>
            <person name="Saitoh K."/>
            <person name="Sato N."/>
            <person name="Blanc-Mathieu R."/>
            <person name="Endo H."/>
            <person name="Kuwata A."/>
            <person name="Ogata H."/>
        </authorList>
    </citation>
    <scope>NUCLEOTIDE SEQUENCE</scope>
</reference>
<evidence type="ECO:0000256" key="1">
    <source>
        <dbReference type="SAM" id="MobiDB-lite"/>
    </source>
</evidence>
<comment type="caution">
    <text evidence="2">The sequence shown here is derived from an EMBL/GenBank/DDBJ whole genome shotgun (WGS) entry which is preliminary data.</text>
</comment>
<evidence type="ECO:0000313" key="2">
    <source>
        <dbReference type="EMBL" id="GMH73198.1"/>
    </source>
</evidence>
<feature type="region of interest" description="Disordered" evidence="1">
    <location>
        <begin position="1"/>
        <end position="22"/>
    </location>
</feature>
<proteinExistence type="predicted"/>
<sequence length="102" mass="11340">RVKTDAQLAKSSGSLPPPPASNIDVMTERFADDLTKEVGDDDFHSRLLKFATDATFGLRLQSKGAGEEFVKLFKAEHRKHMKGMKKADIETFLAKRAAYQGK</sequence>
<organism evidence="2 3">
    <name type="scientific">Triparma retinervis</name>
    <dbReference type="NCBI Taxonomy" id="2557542"/>
    <lineage>
        <taxon>Eukaryota</taxon>
        <taxon>Sar</taxon>
        <taxon>Stramenopiles</taxon>
        <taxon>Ochrophyta</taxon>
        <taxon>Bolidophyceae</taxon>
        <taxon>Parmales</taxon>
        <taxon>Triparmaceae</taxon>
        <taxon>Triparma</taxon>
    </lineage>
</organism>
<dbReference type="EMBL" id="BRXZ01002933">
    <property type="protein sequence ID" value="GMH73198.1"/>
    <property type="molecule type" value="Genomic_DNA"/>
</dbReference>
<dbReference type="Proteomes" id="UP001165082">
    <property type="component" value="Unassembled WGS sequence"/>
</dbReference>